<proteinExistence type="predicted"/>
<reference evidence="3 4" key="1">
    <citation type="submission" date="2024-04" db="EMBL/GenBank/DDBJ databases">
        <title>Novel genus in family Flammeovirgaceae.</title>
        <authorList>
            <person name="Nguyen T.H."/>
            <person name="Vuong T.Q."/>
            <person name="Le H."/>
            <person name="Kim S.-G."/>
        </authorList>
    </citation>
    <scope>NUCLEOTIDE SEQUENCE [LARGE SCALE GENOMIC DNA]</scope>
    <source>
        <strain evidence="3 4">JCM 23209</strain>
    </source>
</reference>
<name>A0AAW9S8I3_9BACT</name>
<dbReference type="PANTHER" id="PTHR30349:SF64">
    <property type="entry name" value="PROPHAGE INTEGRASE INTD-RELATED"/>
    <property type="match status" value="1"/>
</dbReference>
<dbReference type="SUPFAM" id="SSF56349">
    <property type="entry name" value="DNA breaking-rejoining enzymes"/>
    <property type="match status" value="1"/>
</dbReference>
<dbReference type="InterPro" id="IPR011010">
    <property type="entry name" value="DNA_brk_join_enz"/>
</dbReference>
<dbReference type="Pfam" id="PF00589">
    <property type="entry name" value="Phage_integrase"/>
    <property type="match status" value="1"/>
</dbReference>
<dbReference type="Gene3D" id="1.10.443.10">
    <property type="entry name" value="Intergrase catalytic core"/>
    <property type="match status" value="1"/>
</dbReference>
<dbReference type="GO" id="GO:0015074">
    <property type="term" value="P:DNA integration"/>
    <property type="evidence" value="ECO:0007669"/>
    <property type="project" value="InterPro"/>
</dbReference>
<dbReference type="InterPro" id="IPR013762">
    <property type="entry name" value="Integrase-like_cat_sf"/>
</dbReference>
<sequence length="186" mass="21827">MKKEHIKAIEQLPLQPWSKAWEMRNLFLFSYYCRGINFKDMAFLTWENIREGRLIYIRRKTGDLLNMELLPPALAILADYRTIAIGEHIFPILSDFHKTPQQIENQLKKVLKQMNDEMTELGKQIGLDFRITSYFARHTYATVMKRNKVSISMISEAMGHSNEKVTQAYLDSFENDELDKAHKGLL</sequence>
<dbReference type="InterPro" id="IPR002104">
    <property type="entry name" value="Integrase_catalytic"/>
</dbReference>
<evidence type="ECO:0000256" key="1">
    <source>
        <dbReference type="ARBA" id="ARBA00023172"/>
    </source>
</evidence>
<evidence type="ECO:0000313" key="3">
    <source>
        <dbReference type="EMBL" id="MEN7548760.1"/>
    </source>
</evidence>
<keyword evidence="1" id="KW-0233">DNA recombination</keyword>
<dbReference type="Proteomes" id="UP001403385">
    <property type="component" value="Unassembled WGS sequence"/>
</dbReference>
<feature type="domain" description="Tyr recombinase" evidence="2">
    <location>
        <begin position="1"/>
        <end position="183"/>
    </location>
</feature>
<dbReference type="RefSeq" id="WP_346821537.1">
    <property type="nucleotide sequence ID" value="NZ_JBDKWZ010000006.1"/>
</dbReference>
<dbReference type="GO" id="GO:0006310">
    <property type="term" value="P:DNA recombination"/>
    <property type="evidence" value="ECO:0007669"/>
    <property type="project" value="UniProtKB-KW"/>
</dbReference>
<protein>
    <submittedName>
        <fullName evidence="3">Site-specific integrase</fullName>
    </submittedName>
</protein>
<evidence type="ECO:0000259" key="2">
    <source>
        <dbReference type="PROSITE" id="PS51898"/>
    </source>
</evidence>
<organism evidence="3 4">
    <name type="scientific">Rapidithrix thailandica</name>
    <dbReference type="NCBI Taxonomy" id="413964"/>
    <lineage>
        <taxon>Bacteria</taxon>
        <taxon>Pseudomonadati</taxon>
        <taxon>Bacteroidota</taxon>
        <taxon>Cytophagia</taxon>
        <taxon>Cytophagales</taxon>
        <taxon>Flammeovirgaceae</taxon>
        <taxon>Rapidithrix</taxon>
    </lineage>
</organism>
<dbReference type="GO" id="GO:0003677">
    <property type="term" value="F:DNA binding"/>
    <property type="evidence" value="ECO:0007669"/>
    <property type="project" value="InterPro"/>
</dbReference>
<dbReference type="CDD" id="cd01185">
    <property type="entry name" value="INTN1_C_like"/>
    <property type="match status" value="1"/>
</dbReference>
<evidence type="ECO:0000313" key="4">
    <source>
        <dbReference type="Proteomes" id="UP001403385"/>
    </source>
</evidence>
<accession>A0AAW9S8I3</accession>
<gene>
    <name evidence="3" type="ORF">AAG747_12640</name>
</gene>
<dbReference type="AlphaFoldDB" id="A0AAW9S8I3"/>
<dbReference type="EMBL" id="JBDKWZ010000006">
    <property type="protein sequence ID" value="MEN7548760.1"/>
    <property type="molecule type" value="Genomic_DNA"/>
</dbReference>
<dbReference type="PANTHER" id="PTHR30349">
    <property type="entry name" value="PHAGE INTEGRASE-RELATED"/>
    <property type="match status" value="1"/>
</dbReference>
<keyword evidence="4" id="KW-1185">Reference proteome</keyword>
<dbReference type="PROSITE" id="PS51898">
    <property type="entry name" value="TYR_RECOMBINASE"/>
    <property type="match status" value="1"/>
</dbReference>
<comment type="caution">
    <text evidence="3">The sequence shown here is derived from an EMBL/GenBank/DDBJ whole genome shotgun (WGS) entry which is preliminary data.</text>
</comment>
<dbReference type="InterPro" id="IPR050090">
    <property type="entry name" value="Tyrosine_recombinase_XerCD"/>
</dbReference>